<comment type="cofactor">
    <cofactor evidence="1 7">
        <name>pyridoxal 5'-phosphate</name>
        <dbReference type="ChEBI" id="CHEBI:597326"/>
    </cofactor>
</comment>
<organism evidence="9 10">
    <name type="scientific">Halobacterium salinarum (strain ATCC 700922 / JCM 11081 / NRC-1)</name>
    <name type="common">Halobacterium halobium</name>
    <dbReference type="NCBI Taxonomy" id="64091"/>
    <lineage>
        <taxon>Archaea</taxon>
        <taxon>Methanobacteriati</taxon>
        <taxon>Methanobacteriota</taxon>
        <taxon>Stenosarchaea group</taxon>
        <taxon>Halobacteria</taxon>
        <taxon>Halobacteriales</taxon>
        <taxon>Halobacteriaceae</taxon>
        <taxon>Halobacterium</taxon>
        <taxon>Halobacterium salinarum NRC-34001</taxon>
    </lineage>
</organism>
<evidence type="ECO:0000256" key="2">
    <source>
        <dbReference type="ARBA" id="ARBA00007441"/>
    </source>
</evidence>
<keyword evidence="6" id="KW-0663">Pyridoxal phosphate</keyword>
<reference evidence="9 10" key="1">
    <citation type="journal article" date="2000" name="Proc. Natl. Acad. Sci. U.S.A.">
        <title>Genome sequence of Halobacterium species NRC-1.</title>
        <authorList>
            <person name="Ng W.V."/>
            <person name="Kennedy S.P."/>
            <person name="Mahairas G.G."/>
            <person name="Berquist B."/>
            <person name="Pan M."/>
            <person name="Shukla H.D."/>
            <person name="Lasky S.R."/>
            <person name="Baliga N.S."/>
            <person name="Thorsson V."/>
            <person name="Sbrogna J."/>
            <person name="Swartzell S."/>
            <person name="Weir D."/>
            <person name="Hall J."/>
            <person name="Dahl T.A."/>
            <person name="Welti R."/>
            <person name="Goo Y.A."/>
            <person name="Leithauser B."/>
            <person name="Keller K."/>
            <person name="Cruz R."/>
            <person name="Danson M.J."/>
            <person name="Hough D.W."/>
            <person name="Maddocks D.G."/>
            <person name="Jablonski P.E."/>
            <person name="Krebs M.P."/>
            <person name="Angevine C.M."/>
            <person name="Dale H."/>
            <person name="Isenbarger T.A."/>
            <person name="Peck R.F."/>
            <person name="Pohlschroder M."/>
            <person name="Spudich J.L."/>
            <person name="Jung K.W."/>
            <person name="Alam M."/>
            <person name="Freitas T."/>
            <person name="Hou S."/>
            <person name="Daniels C.J."/>
            <person name="Dennis P.P."/>
            <person name="Omer A.D."/>
            <person name="Ebhardt H."/>
            <person name="Lowe T.M."/>
            <person name="Liang P."/>
            <person name="Riley M."/>
            <person name="Hood L."/>
            <person name="DasSarma S."/>
        </authorList>
    </citation>
    <scope>NUCLEOTIDE SEQUENCE [LARGE SCALE GENOMIC DNA]</scope>
    <source>
        <strain evidence="10">ATCC 700922 / JCM 11081 / NRC-1</strain>
    </source>
</reference>
<evidence type="ECO:0000256" key="3">
    <source>
        <dbReference type="ARBA" id="ARBA00011738"/>
    </source>
</evidence>
<evidence type="ECO:0000256" key="7">
    <source>
        <dbReference type="RuleBase" id="RU000481"/>
    </source>
</evidence>
<dbReference type="PIR" id="C84268">
    <property type="entry name" value="C84268"/>
</dbReference>
<evidence type="ECO:0000256" key="6">
    <source>
        <dbReference type="ARBA" id="ARBA00022898"/>
    </source>
</evidence>
<gene>
    <name evidence="9" type="primary">aspC2</name>
    <name evidence="9" type="ordered locus">VNG_1121G</name>
</gene>
<evidence type="ECO:0000313" key="9">
    <source>
        <dbReference type="EMBL" id="AAG19511.1"/>
    </source>
</evidence>
<dbReference type="HOGENOM" id="CLU_017584_4_3_2"/>
<dbReference type="Gene3D" id="3.40.640.10">
    <property type="entry name" value="Type I PLP-dependent aspartate aminotransferase-like (Major domain)"/>
    <property type="match status" value="1"/>
</dbReference>
<accession>Q9HQK2</accession>
<dbReference type="CDD" id="cd00609">
    <property type="entry name" value="AAT_like"/>
    <property type="match status" value="1"/>
</dbReference>
<feature type="domain" description="Aminotransferase class I/classII large" evidence="8">
    <location>
        <begin position="35"/>
        <end position="380"/>
    </location>
</feature>
<dbReference type="InterPro" id="IPR015421">
    <property type="entry name" value="PyrdxlP-dep_Trfase_major"/>
</dbReference>
<dbReference type="Proteomes" id="UP000000554">
    <property type="component" value="Chromosome"/>
</dbReference>
<dbReference type="PANTHER" id="PTHR46383">
    <property type="entry name" value="ASPARTATE AMINOTRANSFERASE"/>
    <property type="match status" value="1"/>
</dbReference>
<dbReference type="GO" id="GO:0006520">
    <property type="term" value="P:amino acid metabolic process"/>
    <property type="evidence" value="ECO:0007669"/>
    <property type="project" value="InterPro"/>
</dbReference>
<dbReference type="SUPFAM" id="SSF53383">
    <property type="entry name" value="PLP-dependent transferases"/>
    <property type="match status" value="1"/>
</dbReference>
<keyword evidence="10" id="KW-1185">Reference proteome</keyword>
<dbReference type="Pfam" id="PF00155">
    <property type="entry name" value="Aminotran_1_2"/>
    <property type="match status" value="1"/>
</dbReference>
<dbReference type="EC" id="2.6.1.-" evidence="7"/>
<comment type="similarity">
    <text evidence="2 7">Belongs to the class-I pyridoxal-phosphate-dependent aminotransferase family.</text>
</comment>
<evidence type="ECO:0000259" key="8">
    <source>
        <dbReference type="Pfam" id="PF00155"/>
    </source>
</evidence>
<dbReference type="InterPro" id="IPR015424">
    <property type="entry name" value="PyrdxlP-dep_Trfase"/>
</dbReference>
<dbReference type="PROSITE" id="PS00105">
    <property type="entry name" value="AA_TRANSFER_CLASS_1"/>
    <property type="match status" value="1"/>
</dbReference>
<dbReference type="PhylomeDB" id="Q9HQK2"/>
<keyword evidence="5 7" id="KW-0808">Transferase</keyword>
<dbReference type="InterPro" id="IPR004839">
    <property type="entry name" value="Aminotransferase_I/II_large"/>
</dbReference>
<dbReference type="InterPro" id="IPR004838">
    <property type="entry name" value="NHTrfase_class1_PyrdxlP-BS"/>
</dbReference>
<sequence length="391" mass="40897">MRDGRDPAGMPSERAAAVTPFAAMDVLERAADRADVIHMEVGEPDFAPPAAATEAAVDALRAGDDDYTTSRGRRSLRDAISGYYAAEYGVSVPAERIVVTPGSSPALLTVLLATVDPGSAVVLSDPHYACYPNFVRLADGVVRTVGLAPDAGFQPAVSDYDAAIGDDTAAMLLNSPGNPTGAVIDGESLSALVALADRTDTAVVSDEIYHGLAFDAAAHSVLEYTDDAFVIDGVSKRYGMTGWRLGWVVCPRRYVDTINAIAQNTLICAPSFVQAGAEAAIRHGTDWLDGVRADYRTRRDILCAAAERWGFDPGYTPAGAYYMLLDVSRLGAAPAVADALLETAGVAVTPGPDFGANATEYVRASFAVSTDAVREAVARIDAVLASATTLT</sequence>
<dbReference type="AlphaFoldDB" id="Q9HQK2"/>
<dbReference type="InterPro" id="IPR050596">
    <property type="entry name" value="AspAT/PAT-like"/>
</dbReference>
<proteinExistence type="inferred from homology"/>
<dbReference type="PaxDb" id="64091-VNG_1121G"/>
<dbReference type="KEGG" id="hal:VNG_1121G"/>
<comment type="subunit">
    <text evidence="3">Homodimer.</text>
</comment>
<dbReference type="GO" id="GO:0008483">
    <property type="term" value="F:transaminase activity"/>
    <property type="evidence" value="ECO:0007669"/>
    <property type="project" value="UniProtKB-KW"/>
</dbReference>
<dbReference type="PATRIC" id="fig|64091.14.peg.857"/>
<protein>
    <recommendedName>
        <fullName evidence="7">Aminotransferase</fullName>
        <ecNumber evidence="7">2.6.1.-</ecNumber>
    </recommendedName>
</protein>
<dbReference type="GO" id="GO:0030170">
    <property type="term" value="F:pyridoxal phosphate binding"/>
    <property type="evidence" value="ECO:0007669"/>
    <property type="project" value="InterPro"/>
</dbReference>
<name>Q9HQK2_HALSA</name>
<dbReference type="EMBL" id="AE004437">
    <property type="protein sequence ID" value="AAG19511.1"/>
    <property type="molecule type" value="Genomic_DNA"/>
</dbReference>
<dbReference type="PANTHER" id="PTHR46383:SF2">
    <property type="entry name" value="AMINOTRANSFERASE"/>
    <property type="match status" value="1"/>
</dbReference>
<evidence type="ECO:0000256" key="1">
    <source>
        <dbReference type="ARBA" id="ARBA00001933"/>
    </source>
</evidence>
<dbReference type="OrthoDB" id="372018at2157"/>
<evidence type="ECO:0000313" key="10">
    <source>
        <dbReference type="Proteomes" id="UP000000554"/>
    </source>
</evidence>
<evidence type="ECO:0000256" key="5">
    <source>
        <dbReference type="ARBA" id="ARBA00022679"/>
    </source>
</evidence>
<keyword evidence="4 7" id="KW-0032">Aminotransferase</keyword>
<dbReference type="STRING" id="64091.VNG_1121G"/>
<dbReference type="InParanoid" id="Q9HQK2"/>
<evidence type="ECO:0000256" key="4">
    <source>
        <dbReference type="ARBA" id="ARBA00022576"/>
    </source>
</evidence>